<dbReference type="AlphaFoldDB" id="A0AAN6MZ32"/>
<dbReference type="Gene3D" id="3.40.50.1820">
    <property type="entry name" value="alpha/beta hydrolase"/>
    <property type="match status" value="1"/>
</dbReference>
<protein>
    <recommendedName>
        <fullName evidence="3">Alpha/beta hydrolase</fullName>
    </recommendedName>
</protein>
<dbReference type="SUPFAM" id="SSF53474">
    <property type="entry name" value="alpha/beta-Hydrolases"/>
    <property type="match status" value="1"/>
</dbReference>
<proteinExistence type="predicted"/>
<evidence type="ECO:0008006" key="3">
    <source>
        <dbReference type="Google" id="ProtNLM"/>
    </source>
</evidence>
<evidence type="ECO:0000313" key="2">
    <source>
        <dbReference type="Proteomes" id="UP001303473"/>
    </source>
</evidence>
<dbReference type="InterPro" id="IPR029058">
    <property type="entry name" value="AB_hydrolase_fold"/>
</dbReference>
<dbReference type="EMBL" id="MU853937">
    <property type="protein sequence ID" value="KAK3935173.1"/>
    <property type="molecule type" value="Genomic_DNA"/>
</dbReference>
<comment type="caution">
    <text evidence="1">The sequence shown here is derived from an EMBL/GenBank/DDBJ whole genome shotgun (WGS) entry which is preliminary data.</text>
</comment>
<name>A0AAN6MZ32_9PEZI</name>
<dbReference type="Proteomes" id="UP001303473">
    <property type="component" value="Unassembled WGS sequence"/>
</dbReference>
<reference evidence="2" key="1">
    <citation type="journal article" date="2023" name="Mol. Phylogenet. Evol.">
        <title>Genome-scale phylogeny and comparative genomics of the fungal order Sordariales.</title>
        <authorList>
            <person name="Hensen N."/>
            <person name="Bonometti L."/>
            <person name="Westerberg I."/>
            <person name="Brannstrom I.O."/>
            <person name="Guillou S."/>
            <person name="Cros-Aarteil S."/>
            <person name="Calhoun S."/>
            <person name="Haridas S."/>
            <person name="Kuo A."/>
            <person name="Mondo S."/>
            <person name="Pangilinan J."/>
            <person name="Riley R."/>
            <person name="LaButti K."/>
            <person name="Andreopoulos B."/>
            <person name="Lipzen A."/>
            <person name="Chen C."/>
            <person name="Yan M."/>
            <person name="Daum C."/>
            <person name="Ng V."/>
            <person name="Clum A."/>
            <person name="Steindorff A."/>
            <person name="Ohm R.A."/>
            <person name="Martin F."/>
            <person name="Silar P."/>
            <person name="Natvig D.O."/>
            <person name="Lalanne C."/>
            <person name="Gautier V."/>
            <person name="Ament-Velasquez S.L."/>
            <person name="Kruys A."/>
            <person name="Hutchinson M.I."/>
            <person name="Powell A.J."/>
            <person name="Barry K."/>
            <person name="Miller A.N."/>
            <person name="Grigoriev I.V."/>
            <person name="Debuchy R."/>
            <person name="Gladieux P."/>
            <person name="Hiltunen Thoren M."/>
            <person name="Johannesson H."/>
        </authorList>
    </citation>
    <scope>NUCLEOTIDE SEQUENCE [LARGE SCALE GENOMIC DNA]</scope>
    <source>
        <strain evidence="2">CBS 340.73</strain>
    </source>
</reference>
<gene>
    <name evidence="1" type="ORF">QBC46DRAFT_423577</name>
</gene>
<keyword evidence="2" id="KW-1185">Reference proteome</keyword>
<evidence type="ECO:0000313" key="1">
    <source>
        <dbReference type="EMBL" id="KAK3935173.1"/>
    </source>
</evidence>
<organism evidence="1 2">
    <name type="scientific">Diplogelasinospora grovesii</name>
    <dbReference type="NCBI Taxonomy" id="303347"/>
    <lineage>
        <taxon>Eukaryota</taxon>
        <taxon>Fungi</taxon>
        <taxon>Dikarya</taxon>
        <taxon>Ascomycota</taxon>
        <taxon>Pezizomycotina</taxon>
        <taxon>Sordariomycetes</taxon>
        <taxon>Sordariomycetidae</taxon>
        <taxon>Sordariales</taxon>
        <taxon>Diplogelasinosporaceae</taxon>
        <taxon>Diplogelasinospora</taxon>
    </lineage>
</organism>
<sequence>MQTGVPTLRRDYRYPARNRFCAEDVQAAMKFLQDMYALERFVLVGWSFGGAPVDDGERAELMPKGGDLGPPESVQ</sequence>
<accession>A0AAN6MZ32</accession>